<dbReference type="PANTHER" id="PTHR24246">
    <property type="entry name" value="OLFACTORY RECEPTOR AND ADENOSINE RECEPTOR"/>
    <property type="match status" value="1"/>
</dbReference>
<dbReference type="EMBL" id="CAJHNH020004581">
    <property type="protein sequence ID" value="CAG5131326.1"/>
    <property type="molecule type" value="Genomic_DNA"/>
</dbReference>
<evidence type="ECO:0000256" key="8">
    <source>
        <dbReference type="ARBA" id="ARBA00023180"/>
    </source>
</evidence>
<evidence type="ECO:0000256" key="9">
    <source>
        <dbReference type="ARBA" id="ARBA00023224"/>
    </source>
</evidence>
<evidence type="ECO:0000256" key="5">
    <source>
        <dbReference type="ARBA" id="ARBA00023040"/>
    </source>
</evidence>
<dbReference type="PRINTS" id="PR00237">
    <property type="entry name" value="GPCRRHODOPSN"/>
</dbReference>
<feature type="transmembrane region" description="Helical" evidence="10">
    <location>
        <begin position="58"/>
        <end position="82"/>
    </location>
</feature>
<dbReference type="Pfam" id="PF00001">
    <property type="entry name" value="7tm_1"/>
    <property type="match status" value="1"/>
</dbReference>
<dbReference type="SUPFAM" id="SSF81321">
    <property type="entry name" value="Family A G protein-coupled receptor-like"/>
    <property type="match status" value="1"/>
</dbReference>
<keyword evidence="4 10" id="KW-1133">Transmembrane helix</keyword>
<dbReference type="InterPro" id="IPR017452">
    <property type="entry name" value="GPCR_Rhodpsn_7TM"/>
</dbReference>
<name>A0A8S3ZWZ7_9EUPU</name>
<keyword evidence="5" id="KW-0297">G-protein coupled receptor</keyword>
<evidence type="ECO:0000256" key="3">
    <source>
        <dbReference type="ARBA" id="ARBA00022692"/>
    </source>
</evidence>
<keyword evidence="13" id="KW-1185">Reference proteome</keyword>
<keyword evidence="2" id="KW-1003">Cell membrane</keyword>
<dbReference type="AlphaFoldDB" id="A0A8S3ZWZ7"/>
<evidence type="ECO:0000259" key="11">
    <source>
        <dbReference type="PROSITE" id="PS50262"/>
    </source>
</evidence>
<evidence type="ECO:0000256" key="7">
    <source>
        <dbReference type="ARBA" id="ARBA00023170"/>
    </source>
</evidence>
<keyword evidence="7" id="KW-0675">Receptor</keyword>
<feature type="transmembrane region" description="Helical" evidence="10">
    <location>
        <begin position="233"/>
        <end position="257"/>
    </location>
</feature>
<dbReference type="GO" id="GO:0005886">
    <property type="term" value="C:plasma membrane"/>
    <property type="evidence" value="ECO:0007669"/>
    <property type="project" value="UniProtKB-SubCell"/>
</dbReference>
<feature type="domain" description="G-protein coupled receptors family 1 profile" evidence="11">
    <location>
        <begin position="37"/>
        <end position="289"/>
    </location>
</feature>
<keyword evidence="6 10" id="KW-0472">Membrane</keyword>
<feature type="transmembrane region" description="Helical" evidence="10">
    <location>
        <begin position="269"/>
        <end position="291"/>
    </location>
</feature>
<feature type="transmembrane region" description="Helical" evidence="10">
    <location>
        <begin position="94"/>
        <end position="120"/>
    </location>
</feature>
<evidence type="ECO:0000256" key="1">
    <source>
        <dbReference type="ARBA" id="ARBA00004651"/>
    </source>
</evidence>
<evidence type="ECO:0000256" key="4">
    <source>
        <dbReference type="ARBA" id="ARBA00022989"/>
    </source>
</evidence>
<organism evidence="12 13">
    <name type="scientific">Candidula unifasciata</name>
    <dbReference type="NCBI Taxonomy" id="100452"/>
    <lineage>
        <taxon>Eukaryota</taxon>
        <taxon>Metazoa</taxon>
        <taxon>Spiralia</taxon>
        <taxon>Lophotrochozoa</taxon>
        <taxon>Mollusca</taxon>
        <taxon>Gastropoda</taxon>
        <taxon>Heterobranchia</taxon>
        <taxon>Euthyneura</taxon>
        <taxon>Panpulmonata</taxon>
        <taxon>Eupulmonata</taxon>
        <taxon>Stylommatophora</taxon>
        <taxon>Helicina</taxon>
        <taxon>Helicoidea</taxon>
        <taxon>Geomitridae</taxon>
        <taxon>Candidula</taxon>
    </lineage>
</organism>
<gene>
    <name evidence="12" type="ORF">CUNI_LOCUS16884</name>
</gene>
<dbReference type="GO" id="GO:0004930">
    <property type="term" value="F:G protein-coupled receptor activity"/>
    <property type="evidence" value="ECO:0007669"/>
    <property type="project" value="UniProtKB-KW"/>
</dbReference>
<evidence type="ECO:0000256" key="2">
    <source>
        <dbReference type="ARBA" id="ARBA00022475"/>
    </source>
</evidence>
<feature type="transmembrane region" description="Helical" evidence="10">
    <location>
        <begin position="180"/>
        <end position="201"/>
    </location>
</feature>
<evidence type="ECO:0000256" key="10">
    <source>
        <dbReference type="SAM" id="Phobius"/>
    </source>
</evidence>
<comment type="caution">
    <text evidence="12">The sequence shown here is derived from an EMBL/GenBank/DDBJ whole genome shotgun (WGS) entry which is preliminary data.</text>
</comment>
<protein>
    <recommendedName>
        <fullName evidence="11">G-protein coupled receptors family 1 profile domain-containing protein</fullName>
    </recommendedName>
</protein>
<dbReference type="Proteomes" id="UP000678393">
    <property type="component" value="Unassembled WGS sequence"/>
</dbReference>
<evidence type="ECO:0000313" key="12">
    <source>
        <dbReference type="EMBL" id="CAG5131326.1"/>
    </source>
</evidence>
<accession>A0A8S3ZWZ7</accession>
<dbReference type="CDD" id="cd00637">
    <property type="entry name" value="7tm_classA_rhodopsin-like"/>
    <property type="match status" value="1"/>
</dbReference>
<evidence type="ECO:0000256" key="6">
    <source>
        <dbReference type="ARBA" id="ARBA00023136"/>
    </source>
</evidence>
<keyword evidence="3 10" id="KW-0812">Transmembrane</keyword>
<reference evidence="12" key="1">
    <citation type="submission" date="2021-04" db="EMBL/GenBank/DDBJ databases">
        <authorList>
            <consortium name="Molecular Ecology Group"/>
        </authorList>
    </citation>
    <scope>NUCLEOTIDE SEQUENCE</scope>
</reference>
<dbReference type="InterPro" id="IPR000276">
    <property type="entry name" value="GPCR_Rhodpsn"/>
</dbReference>
<keyword evidence="8" id="KW-0325">Glycoprotein</keyword>
<feature type="transmembrane region" description="Helical" evidence="10">
    <location>
        <begin position="21"/>
        <end position="46"/>
    </location>
</feature>
<dbReference type="OrthoDB" id="6107361at2759"/>
<dbReference type="Gene3D" id="1.20.1070.10">
    <property type="entry name" value="Rhodopsin 7-helix transmembrane proteins"/>
    <property type="match status" value="1"/>
</dbReference>
<feature type="transmembrane region" description="Helical" evidence="10">
    <location>
        <begin position="141"/>
        <end position="160"/>
    </location>
</feature>
<dbReference type="PROSITE" id="PS50262">
    <property type="entry name" value="G_PROTEIN_RECEP_F1_2"/>
    <property type="match status" value="1"/>
</dbReference>
<evidence type="ECO:0000313" key="13">
    <source>
        <dbReference type="Proteomes" id="UP000678393"/>
    </source>
</evidence>
<proteinExistence type="predicted"/>
<dbReference type="PANTHER" id="PTHR24246:SF27">
    <property type="entry name" value="ADENOSINE RECEPTOR, ISOFORM A"/>
    <property type="match status" value="1"/>
</dbReference>
<keyword evidence="9" id="KW-0807">Transducer</keyword>
<sequence length="321" mass="36499">MTMENCTNTSSHLKHVTLTDVYVSVFETVLLSISFVLNLIIVISVYRSPRLHTFSNIFVVALAVSDILFAAAYEIPSAAVLYIASTHQEFHFPLALQCMCLYLSFCSMICSRCCHLVVSVERWLYIAWPFVHPRVITTKSTICCLIFVWMISMLSGLQSITDCRYSYVEFMIGYATVDASVHFVAGGLMLAIYVHIGYIIGRQSVAIFKSRLAANSNDTGTINRRITCNIIRLPVTIFGTFFLFVTPFVIDNFYVYVIIGSPSFYRNNIAYDVLRVISLFHTWINFFVYVLQDKDFRSVLKCCLIKIGKGILRGRIHPIIN</sequence>
<comment type="subcellular location">
    <subcellularLocation>
        <location evidence="1">Cell membrane</location>
        <topology evidence="1">Multi-pass membrane protein</topology>
    </subcellularLocation>
</comment>